<dbReference type="AlphaFoldDB" id="A0AAD3RXB9"/>
<feature type="region of interest" description="Disordered" evidence="1">
    <location>
        <begin position="55"/>
        <end position="75"/>
    </location>
</feature>
<sequence>MNTAKDDEKTVGPMFPRIHVNDTEKGGPRTPPRNKMALYEQLTIPSHRYNPGVVPLNPSRNRKLVPTAPASQGTSHERCMHIPHYQPPLALLHPANNLRIHASDMLNVNAPLSKDELTDKLVDGDDFTVPIISQSGTDQCNGEGYDTINGDKNLPFSKSFPMRLPKACAKEMSQSNSVGHNTRRDAKKKDRKNSRKSVSSVDRAVIDASELLARDMAVGRPQQDTATRKEHQAKNRLSRSRDTNACLGQVYEAASPTGALAWDDDILNLPSEDTGKGISLRKEHNSHIGPGNERSSEIDNSSQSHRDGIHVTLQMEIMDGGDDVSDASMVDSISGLDISPDDVAGVIGLKHFWEARSAIVNQQRVFTFQVFELHRLIKVQRLIAGLPHLLLEGSPYMGKSSLKGSLVKKSPPDCDLKTYSHATKPKDDSGPKDDLDNKSCHKMEGLAENVVRKLSVPSSQPWNPFPFSGNPPSLPVNADLKMTPWFFPQPVGYQWLVPVMSPSEGLIYRPYPVSGSMGHVCIGCRPLGPTPVVGNFFNPAYRFPASPYHTGSGFLPGVHFNFSADGMAVINPAVSGSGAEEMDRAWGSDSNAQMGHQQTSCNMPGYKNGAISDSVSMPASEDSELQVSSGCSSPGEKAQGAKIGPAARGEDACGLFATPPTALVSERAHHPPELDQPGRVIRVMPCNPSSATESAARILLSIQEERELQDSS</sequence>
<dbReference type="PANTHER" id="PTHR34281:SF2">
    <property type="entry name" value="PROTEIN EARLY FLOWERING 3"/>
    <property type="match status" value="1"/>
</dbReference>
<dbReference type="PANTHER" id="PTHR34281">
    <property type="entry name" value="PROTEIN EARLY FLOWERING 3"/>
    <property type="match status" value="1"/>
</dbReference>
<feature type="region of interest" description="Disordered" evidence="1">
    <location>
        <begin position="169"/>
        <end position="241"/>
    </location>
</feature>
<comment type="caution">
    <text evidence="2">The sequence shown here is derived from an EMBL/GenBank/DDBJ whole genome shotgun (WGS) entry which is preliminary data.</text>
</comment>
<reference evidence="2" key="1">
    <citation type="submission" date="2023-05" db="EMBL/GenBank/DDBJ databases">
        <title>Nepenthes gracilis genome sequencing.</title>
        <authorList>
            <person name="Fukushima K."/>
        </authorList>
    </citation>
    <scope>NUCLEOTIDE SEQUENCE</scope>
    <source>
        <strain evidence="2">SING2019-196</strain>
    </source>
</reference>
<name>A0AAD3RXB9_NEPGR</name>
<feature type="compositionally biased region" description="Basic and acidic residues" evidence="1">
    <location>
        <begin position="410"/>
        <end position="439"/>
    </location>
</feature>
<accession>A0AAD3RXB9</accession>
<dbReference type="EMBL" id="BSYO01000001">
    <property type="protein sequence ID" value="GMG99089.1"/>
    <property type="molecule type" value="Genomic_DNA"/>
</dbReference>
<organism evidence="2 3">
    <name type="scientific">Nepenthes gracilis</name>
    <name type="common">Slender pitcher plant</name>
    <dbReference type="NCBI Taxonomy" id="150966"/>
    <lineage>
        <taxon>Eukaryota</taxon>
        <taxon>Viridiplantae</taxon>
        <taxon>Streptophyta</taxon>
        <taxon>Embryophyta</taxon>
        <taxon>Tracheophyta</taxon>
        <taxon>Spermatophyta</taxon>
        <taxon>Magnoliopsida</taxon>
        <taxon>eudicotyledons</taxon>
        <taxon>Gunneridae</taxon>
        <taxon>Pentapetalae</taxon>
        <taxon>Caryophyllales</taxon>
        <taxon>Nepenthaceae</taxon>
        <taxon>Nepenthes</taxon>
    </lineage>
</organism>
<feature type="region of interest" description="Disordered" evidence="1">
    <location>
        <begin position="1"/>
        <end position="34"/>
    </location>
</feature>
<feature type="region of interest" description="Disordered" evidence="1">
    <location>
        <begin position="402"/>
        <end position="439"/>
    </location>
</feature>
<dbReference type="GO" id="GO:2000028">
    <property type="term" value="P:regulation of photoperiodism, flowering"/>
    <property type="evidence" value="ECO:0007669"/>
    <property type="project" value="InterPro"/>
</dbReference>
<evidence type="ECO:0000256" key="1">
    <source>
        <dbReference type="SAM" id="MobiDB-lite"/>
    </source>
</evidence>
<dbReference type="InterPro" id="IPR039319">
    <property type="entry name" value="ELF3-like"/>
</dbReference>
<proteinExistence type="predicted"/>
<keyword evidence="3" id="KW-1185">Reference proteome</keyword>
<feature type="compositionally biased region" description="Basic and acidic residues" evidence="1">
    <location>
        <begin position="1"/>
        <end position="10"/>
    </location>
</feature>
<protein>
    <submittedName>
        <fullName evidence="2">Uncharacterized protein</fullName>
    </submittedName>
</protein>
<dbReference type="Proteomes" id="UP001279734">
    <property type="component" value="Unassembled WGS sequence"/>
</dbReference>
<evidence type="ECO:0000313" key="2">
    <source>
        <dbReference type="EMBL" id="GMG99089.1"/>
    </source>
</evidence>
<evidence type="ECO:0000313" key="3">
    <source>
        <dbReference type="Proteomes" id="UP001279734"/>
    </source>
</evidence>
<feature type="region of interest" description="Disordered" evidence="1">
    <location>
        <begin position="274"/>
        <end position="305"/>
    </location>
</feature>
<gene>
    <name evidence="2" type="ORF">Nepgr_000929</name>
</gene>